<feature type="compositionally biased region" description="Low complexity" evidence="1">
    <location>
        <begin position="1078"/>
        <end position="1090"/>
    </location>
</feature>
<keyword evidence="2" id="KW-0812">Transmembrane</keyword>
<feature type="compositionally biased region" description="Low complexity" evidence="1">
    <location>
        <begin position="759"/>
        <end position="780"/>
    </location>
</feature>
<feature type="compositionally biased region" description="Low complexity" evidence="1">
    <location>
        <begin position="1024"/>
        <end position="1039"/>
    </location>
</feature>
<feature type="compositionally biased region" description="Acidic residues" evidence="1">
    <location>
        <begin position="608"/>
        <end position="618"/>
    </location>
</feature>
<feature type="compositionally biased region" description="Polar residues" evidence="1">
    <location>
        <begin position="791"/>
        <end position="800"/>
    </location>
</feature>
<protein>
    <recommendedName>
        <fullName evidence="5">Galactose oxidase</fullName>
    </recommendedName>
</protein>
<dbReference type="SUPFAM" id="SSF50965">
    <property type="entry name" value="Galactose oxidase, central domain"/>
    <property type="match status" value="1"/>
</dbReference>
<dbReference type="Proteomes" id="UP001304895">
    <property type="component" value="Unassembled WGS sequence"/>
</dbReference>
<name>A0AAN6ZEB6_9PEZI</name>
<evidence type="ECO:0000256" key="2">
    <source>
        <dbReference type="SAM" id="Phobius"/>
    </source>
</evidence>
<feature type="transmembrane region" description="Helical" evidence="2">
    <location>
        <begin position="446"/>
        <end position="473"/>
    </location>
</feature>
<feature type="compositionally biased region" description="Low complexity" evidence="1">
    <location>
        <begin position="801"/>
        <end position="819"/>
    </location>
</feature>
<keyword evidence="2" id="KW-0472">Membrane</keyword>
<proteinExistence type="predicted"/>
<dbReference type="EMBL" id="MU853408">
    <property type="protein sequence ID" value="KAK4134723.1"/>
    <property type="molecule type" value="Genomic_DNA"/>
</dbReference>
<feature type="region of interest" description="Disordered" evidence="1">
    <location>
        <begin position="86"/>
        <end position="122"/>
    </location>
</feature>
<gene>
    <name evidence="3" type="ORF">BT67DRAFT_434142</name>
</gene>
<keyword evidence="2" id="KW-1133">Transmembrane helix</keyword>
<reference evidence="3" key="1">
    <citation type="journal article" date="2023" name="Mol. Phylogenet. Evol.">
        <title>Genome-scale phylogeny and comparative genomics of the fungal order Sordariales.</title>
        <authorList>
            <person name="Hensen N."/>
            <person name="Bonometti L."/>
            <person name="Westerberg I."/>
            <person name="Brannstrom I.O."/>
            <person name="Guillou S."/>
            <person name="Cros-Aarteil S."/>
            <person name="Calhoun S."/>
            <person name="Haridas S."/>
            <person name="Kuo A."/>
            <person name="Mondo S."/>
            <person name="Pangilinan J."/>
            <person name="Riley R."/>
            <person name="LaButti K."/>
            <person name="Andreopoulos B."/>
            <person name="Lipzen A."/>
            <person name="Chen C."/>
            <person name="Yan M."/>
            <person name="Daum C."/>
            <person name="Ng V."/>
            <person name="Clum A."/>
            <person name="Steindorff A."/>
            <person name="Ohm R.A."/>
            <person name="Martin F."/>
            <person name="Silar P."/>
            <person name="Natvig D.O."/>
            <person name="Lalanne C."/>
            <person name="Gautier V."/>
            <person name="Ament-Velasquez S.L."/>
            <person name="Kruys A."/>
            <person name="Hutchinson M.I."/>
            <person name="Powell A.J."/>
            <person name="Barry K."/>
            <person name="Miller A.N."/>
            <person name="Grigoriev I.V."/>
            <person name="Debuchy R."/>
            <person name="Gladieux P."/>
            <person name="Hiltunen Thoren M."/>
            <person name="Johannesson H."/>
        </authorList>
    </citation>
    <scope>NUCLEOTIDE SEQUENCE</scope>
    <source>
        <strain evidence="3">CBS 123565</strain>
    </source>
</reference>
<dbReference type="InterPro" id="IPR011043">
    <property type="entry name" value="Gal_Oxase/kelch_b-propeller"/>
</dbReference>
<feature type="region of interest" description="Disordered" evidence="1">
    <location>
        <begin position="321"/>
        <end position="349"/>
    </location>
</feature>
<keyword evidence="4" id="KW-1185">Reference proteome</keyword>
<sequence length="1189" mass="123895">MPCCDPSRFHTFGSRRHPLSTFPHGRSYPFCPAVNQWPLFVAYWFVCIPSAFRPSYTRQRSAPSNAELGKRDCKSAGLSTDTFMLAPAAKSPPAGTGRRPPSTAGPTPAVVRGLSGPRLRRGRSAPARAVRTFAALGLAARASAGPSLPYVPTTILLPPDGRDGGPDMAYIFSPRGDAVDFLALNISSALRASALAPTQLSAGVPFLSPSDGRGGTTFAPSMLPNGTIAVVAGDCSAGSSSLWTYTPGPTSQWTAHAHALAPSAAPYHLGNALAFSAQLSPTISPPTLYLAGGMCPNTTSTPDPSSDWQSSARYAQHMVRLPASPESKSKSKSPPNPQPIPAAGSSLTALPPSLTNLTTALSTESTITQQASHVLLGGHTARAFVNMSTAAVWSLPGETWAFVDIARGGAVESRSGHTAVLSEDGARLVVYGGWVGDVGQRAEPQLAVIGMGVGIGVGAAVLVLLAALAFRFFRRRRRRRAARDETLRSLAQGINGSLPRGLGGENDEMLERDYGVLPWTAASARGWYAGGDDPYLHGQRAAGYESLRGGTRSGPSLYMPPPPAASGAGGRPRAAQGLYQPSTGLGPGNPYDFAPLTRGPNRGIEPIYEADEDEDEDGDVGKSHVLSPDRDDDDPFSTPALGPTPNGSGSGILPVPSISPLSTSNPSPEPQGPRAGQSQDADVQHWVSDVDAAADAALAARRRSQRRPNPITTAATTPPPSRRRSSSKPPTPTTPTAARRPSSAKANNNTTTARSPRHSTATVSALTTTTDTDSARTGSDLSEKSAFSFAPSPTTATADRNNNNNNNNNSASASASSSAHTFNTARSDPSGHGSFAALRAEGPGLLLLQQQQHGSRGGGGEEEDEEAEAEAEAEEEDDEADDNADDEPGSPSKSKPARRSWLGSLRRVFSGAGGAPESSRGRGLLLDDDGVAAGGGSDYEPAAAWMRGGAGQRRRRRRQGREAWFGDAVWGEESEWDVETAVGQRSVQVMFTVPRERLRVVNGGAEVEEEMSAVLVDPDEGDESPAAAAAEAGGSQPDAAGEHAGPEAHGDGGRRDRMSAATLEPPPGGISPSASLRTSSTTTTTTTTTTLHTAEAVRLERPRNRVRNLVESIESRHRDGSPAGVSDFGVFALGAWFFGLVASRGNNAGRRGFGGPAARLLSSGDVAGLSPAHPLLYPASLRLISCHRV</sequence>
<feature type="compositionally biased region" description="Low complexity" evidence="1">
    <location>
        <begin position="842"/>
        <end position="854"/>
    </location>
</feature>
<feature type="compositionally biased region" description="Polar residues" evidence="1">
    <location>
        <begin position="745"/>
        <end position="754"/>
    </location>
</feature>
<evidence type="ECO:0000256" key="1">
    <source>
        <dbReference type="SAM" id="MobiDB-lite"/>
    </source>
</evidence>
<evidence type="ECO:0000313" key="3">
    <source>
        <dbReference type="EMBL" id="KAK4134723.1"/>
    </source>
</evidence>
<organism evidence="3 4">
    <name type="scientific">Trichocladium antarcticum</name>
    <dbReference type="NCBI Taxonomy" id="1450529"/>
    <lineage>
        <taxon>Eukaryota</taxon>
        <taxon>Fungi</taxon>
        <taxon>Dikarya</taxon>
        <taxon>Ascomycota</taxon>
        <taxon>Pezizomycotina</taxon>
        <taxon>Sordariomycetes</taxon>
        <taxon>Sordariomycetidae</taxon>
        <taxon>Sordariales</taxon>
        <taxon>Chaetomiaceae</taxon>
        <taxon>Trichocladium</taxon>
    </lineage>
</organism>
<feature type="region of interest" description="Disordered" evidence="1">
    <location>
        <begin position="1018"/>
        <end position="1094"/>
    </location>
</feature>
<feature type="compositionally biased region" description="Low complexity" evidence="1">
    <location>
        <begin position="734"/>
        <end position="744"/>
    </location>
</feature>
<feature type="compositionally biased region" description="Acidic residues" evidence="1">
    <location>
        <begin position="860"/>
        <end position="888"/>
    </location>
</feature>
<reference evidence="3" key="2">
    <citation type="submission" date="2023-05" db="EMBL/GenBank/DDBJ databases">
        <authorList>
            <consortium name="Lawrence Berkeley National Laboratory"/>
            <person name="Steindorff A."/>
            <person name="Hensen N."/>
            <person name="Bonometti L."/>
            <person name="Westerberg I."/>
            <person name="Brannstrom I.O."/>
            <person name="Guillou S."/>
            <person name="Cros-Aarteil S."/>
            <person name="Calhoun S."/>
            <person name="Haridas S."/>
            <person name="Kuo A."/>
            <person name="Mondo S."/>
            <person name="Pangilinan J."/>
            <person name="Riley R."/>
            <person name="Labutti K."/>
            <person name="Andreopoulos B."/>
            <person name="Lipzen A."/>
            <person name="Chen C."/>
            <person name="Yanf M."/>
            <person name="Daum C."/>
            <person name="Ng V."/>
            <person name="Clum A."/>
            <person name="Ohm R."/>
            <person name="Martin F."/>
            <person name="Silar P."/>
            <person name="Natvig D."/>
            <person name="Lalanne C."/>
            <person name="Gautier V."/>
            <person name="Ament-Velasquez S.L."/>
            <person name="Kruys A."/>
            <person name="Hutchinson M.I."/>
            <person name="Powell A.J."/>
            <person name="Barry K."/>
            <person name="Miller A.N."/>
            <person name="Grigoriev I.V."/>
            <person name="Debuchy R."/>
            <person name="Gladieux P."/>
            <person name="Thoren M.H."/>
            <person name="Johannesson H."/>
        </authorList>
    </citation>
    <scope>NUCLEOTIDE SEQUENCE</scope>
    <source>
        <strain evidence="3">CBS 123565</strain>
    </source>
</reference>
<comment type="caution">
    <text evidence="3">The sequence shown here is derived from an EMBL/GenBank/DDBJ whole genome shotgun (WGS) entry which is preliminary data.</text>
</comment>
<accession>A0AAN6ZEB6</accession>
<feature type="compositionally biased region" description="Basic and acidic residues" evidence="1">
    <location>
        <begin position="1040"/>
        <end position="1058"/>
    </location>
</feature>
<evidence type="ECO:0000313" key="4">
    <source>
        <dbReference type="Proteomes" id="UP001304895"/>
    </source>
</evidence>
<dbReference type="AlphaFoldDB" id="A0AAN6ZEB6"/>
<feature type="region of interest" description="Disordered" evidence="1">
    <location>
        <begin position="546"/>
        <end position="960"/>
    </location>
</feature>
<evidence type="ECO:0008006" key="5">
    <source>
        <dbReference type="Google" id="ProtNLM"/>
    </source>
</evidence>